<evidence type="ECO:0000313" key="1">
    <source>
        <dbReference type="EMBL" id="CDN87618.1"/>
    </source>
</evidence>
<sequence>MGKTLSVSISPRGDVTLFLDVDGVLHRRAPGAEKFTALPHLQKSMRRHPRLEVVISSSWREVFDFEDLVELFDEDLRARIVGSTPVLEQDTEFVRQRECEQWMRTHCPPGQEWVALEDEQALFEPGCPQLLPVDGSKGLQLDDLMRLDERLSEALARVPELKLAREHGARAQEHLQLCCVVTASGDELLAEITYGNKRETLRHTDAAELGLTLLARGMKPEDVSSPDWKEGFHGMSAGQRAALFGAMRTGRKQSVDFHVNLTPLS</sequence>
<dbReference type="RefSeq" id="WP_051756091.1">
    <property type="nucleotide sequence ID" value="NZ_CCAE010000013.1"/>
</dbReference>
<keyword evidence="2" id="KW-1185">Reference proteome</keyword>
<accession>A0A1L1PCE0</accession>
<organism evidence="1 2">
    <name type="scientific">Hydrogenophaga intermedia</name>
    <dbReference type="NCBI Taxonomy" id="65786"/>
    <lineage>
        <taxon>Bacteria</taxon>
        <taxon>Pseudomonadati</taxon>
        <taxon>Pseudomonadota</taxon>
        <taxon>Betaproteobacteria</taxon>
        <taxon>Burkholderiales</taxon>
        <taxon>Comamonadaceae</taxon>
        <taxon>Hydrogenophaga</taxon>
    </lineage>
</organism>
<dbReference type="AlphaFoldDB" id="A0A1L1PCE0"/>
<dbReference type="Pfam" id="PF18143">
    <property type="entry name" value="HAD_SAK_2"/>
    <property type="match status" value="1"/>
</dbReference>
<name>A0A1L1PCE0_HYDIT</name>
<dbReference type="EMBL" id="CCAE010000013">
    <property type="protein sequence ID" value="CDN87618.1"/>
    <property type="molecule type" value="Genomic_DNA"/>
</dbReference>
<protein>
    <submittedName>
        <fullName evidence="1">Uncharacterized protein</fullName>
    </submittedName>
</protein>
<gene>
    <name evidence="1" type="ORF">BN948_02043</name>
</gene>
<dbReference type="Proteomes" id="UP000028878">
    <property type="component" value="Unassembled WGS sequence"/>
</dbReference>
<reference evidence="2" key="2">
    <citation type="submission" date="2014-11" db="EMBL/GenBank/DDBJ databases">
        <title>Draft genome sequence of Hydrogenophaga intermedia S1.</title>
        <authorList>
            <person name="Gan H.M."/>
            <person name="Chew T.H."/>
            <person name="Stolz A."/>
        </authorList>
    </citation>
    <scope>NUCLEOTIDE SEQUENCE [LARGE SCALE GENOMIC DNA]</scope>
    <source>
        <strain evidence="2">S1</strain>
    </source>
</reference>
<reference evidence="2" key="1">
    <citation type="submission" date="2014-02" db="EMBL/GenBank/DDBJ databases">
        <authorList>
            <person name="Gan H."/>
        </authorList>
    </citation>
    <scope>NUCLEOTIDE SEQUENCE [LARGE SCALE GENOMIC DNA]</scope>
    <source>
        <strain evidence="2">S1</strain>
    </source>
</reference>
<evidence type="ECO:0000313" key="2">
    <source>
        <dbReference type="Proteomes" id="UP000028878"/>
    </source>
</evidence>
<proteinExistence type="predicted"/>